<reference evidence="2" key="1">
    <citation type="journal article" date="2014" name="Nat. Genet.">
        <title>Genome and transcriptome of the porcine whipworm Trichuris suis.</title>
        <authorList>
            <person name="Jex A.R."/>
            <person name="Nejsum P."/>
            <person name="Schwarz E.M."/>
            <person name="Hu L."/>
            <person name="Young N.D."/>
            <person name="Hall R.S."/>
            <person name="Korhonen P.K."/>
            <person name="Liao S."/>
            <person name="Thamsborg S."/>
            <person name="Xia J."/>
            <person name="Xu P."/>
            <person name="Wang S."/>
            <person name="Scheerlinck J.P."/>
            <person name="Hofmann A."/>
            <person name="Sternberg P.W."/>
            <person name="Wang J."/>
            <person name="Gasser R.B."/>
        </authorList>
    </citation>
    <scope>NUCLEOTIDE SEQUENCE [LARGE SCALE GENOMIC DNA]</scope>
    <source>
        <strain evidence="2">DCEP-RM93F</strain>
    </source>
</reference>
<sequence length="157" mass="17618">MAAVCGDDDVSPGVAYRDATVPLISSCPTDHQFDEARTIAFQPAVENHCTEKKIPFKILLLIDSAPCHPRTLVEYWTNCLFLHQIMHDSLEISSDQRLNQFLFCDEITMKNRVEPTSLRNLRQFCSFTIDTSVPKPDQTASAERGEQGLAEEISSSI</sequence>
<dbReference type="AlphaFoldDB" id="A0A085NR35"/>
<evidence type="ECO:0000256" key="1">
    <source>
        <dbReference type="SAM" id="MobiDB-lite"/>
    </source>
</evidence>
<gene>
    <name evidence="2" type="ORF">M514_16041</name>
</gene>
<feature type="region of interest" description="Disordered" evidence="1">
    <location>
        <begin position="134"/>
        <end position="157"/>
    </location>
</feature>
<evidence type="ECO:0008006" key="3">
    <source>
        <dbReference type="Google" id="ProtNLM"/>
    </source>
</evidence>
<organism evidence="2">
    <name type="scientific">Trichuris suis</name>
    <name type="common">pig whipworm</name>
    <dbReference type="NCBI Taxonomy" id="68888"/>
    <lineage>
        <taxon>Eukaryota</taxon>
        <taxon>Metazoa</taxon>
        <taxon>Ecdysozoa</taxon>
        <taxon>Nematoda</taxon>
        <taxon>Enoplea</taxon>
        <taxon>Dorylaimia</taxon>
        <taxon>Trichinellida</taxon>
        <taxon>Trichuridae</taxon>
        <taxon>Trichuris</taxon>
    </lineage>
</organism>
<proteinExistence type="predicted"/>
<name>A0A085NR35_9BILA</name>
<evidence type="ECO:0000313" key="2">
    <source>
        <dbReference type="EMBL" id="KFD71931.1"/>
    </source>
</evidence>
<dbReference type="EMBL" id="KL367480">
    <property type="protein sequence ID" value="KFD71931.1"/>
    <property type="molecule type" value="Genomic_DNA"/>
</dbReference>
<dbReference type="Proteomes" id="UP000030758">
    <property type="component" value="Unassembled WGS sequence"/>
</dbReference>
<accession>A0A085NR35</accession>
<protein>
    <recommendedName>
        <fullName evidence="3">DDE-1 domain-containing protein</fullName>
    </recommendedName>
</protein>